<comment type="similarity">
    <text evidence="1">Belongs to the AHA1 family.</text>
</comment>
<comment type="caution">
    <text evidence="3">The sequence shown here is derived from an EMBL/GenBank/DDBJ whole genome shotgun (WGS) entry which is preliminary data.</text>
</comment>
<dbReference type="AlphaFoldDB" id="A0A3A8IRB3"/>
<dbReference type="Proteomes" id="UP000268094">
    <property type="component" value="Unassembled WGS sequence"/>
</dbReference>
<proteinExistence type="inferred from homology"/>
<evidence type="ECO:0000256" key="1">
    <source>
        <dbReference type="ARBA" id="ARBA00006817"/>
    </source>
</evidence>
<gene>
    <name evidence="3" type="ORF">D7V88_20725</name>
</gene>
<protein>
    <submittedName>
        <fullName evidence="3">Activator of HSP90 ATPase</fullName>
    </submittedName>
</protein>
<feature type="domain" description="Activator of Hsp90 ATPase homologue 1/2-like C-terminal" evidence="2">
    <location>
        <begin position="11"/>
        <end position="150"/>
    </location>
</feature>
<reference evidence="4" key="1">
    <citation type="submission" date="2018-09" db="EMBL/GenBank/DDBJ databases">
        <authorList>
            <person name="Livingstone P.G."/>
            <person name="Whitworth D.E."/>
        </authorList>
    </citation>
    <scope>NUCLEOTIDE SEQUENCE [LARGE SCALE GENOMIC DNA]</scope>
    <source>
        <strain evidence="4">CA054A</strain>
    </source>
</reference>
<sequence>MGSTRIRRHVNAPRARVYRALLDPRAIAAWKVPDGMTSHVHAFDAREGGTFRVSLTYDAPTATGKTTAHTDTYHGHFAKLVPDEQVVEVTEFETEDPTLRGEMTITVTLVDADGGTDVLAVHDGLPSGVPPADNEEGWRMSLAKLAAFVEAA</sequence>
<dbReference type="Gene3D" id="3.30.530.20">
    <property type="match status" value="1"/>
</dbReference>
<accession>A0A3A8IRB3</accession>
<evidence type="ECO:0000259" key="2">
    <source>
        <dbReference type="Pfam" id="PF08327"/>
    </source>
</evidence>
<dbReference type="InterPro" id="IPR023393">
    <property type="entry name" value="START-like_dom_sf"/>
</dbReference>
<dbReference type="EMBL" id="RAVZ01000142">
    <property type="protein sequence ID" value="RKG85046.1"/>
    <property type="molecule type" value="Genomic_DNA"/>
</dbReference>
<dbReference type="OrthoDB" id="9786557at2"/>
<dbReference type="Pfam" id="PF08327">
    <property type="entry name" value="AHSA1"/>
    <property type="match status" value="1"/>
</dbReference>
<dbReference type="InterPro" id="IPR013538">
    <property type="entry name" value="ASHA1/2-like_C"/>
</dbReference>
<keyword evidence="4" id="KW-1185">Reference proteome</keyword>
<evidence type="ECO:0000313" key="3">
    <source>
        <dbReference type="EMBL" id="RKG85046.1"/>
    </source>
</evidence>
<name>A0A3A8IRB3_9BACT</name>
<dbReference type="RefSeq" id="WP_120542380.1">
    <property type="nucleotide sequence ID" value="NZ_RAVZ01000142.1"/>
</dbReference>
<organism evidence="3 4">
    <name type="scientific">Corallococcus terminator</name>
    <dbReference type="NCBI Taxonomy" id="2316733"/>
    <lineage>
        <taxon>Bacteria</taxon>
        <taxon>Pseudomonadati</taxon>
        <taxon>Myxococcota</taxon>
        <taxon>Myxococcia</taxon>
        <taxon>Myxococcales</taxon>
        <taxon>Cystobacterineae</taxon>
        <taxon>Myxococcaceae</taxon>
        <taxon>Corallococcus</taxon>
    </lineage>
</organism>
<dbReference type="CDD" id="cd08895">
    <property type="entry name" value="SRPBCC_CalC_Aha1-like_2"/>
    <property type="match status" value="1"/>
</dbReference>
<dbReference type="SUPFAM" id="SSF55961">
    <property type="entry name" value="Bet v1-like"/>
    <property type="match status" value="1"/>
</dbReference>
<evidence type="ECO:0000313" key="4">
    <source>
        <dbReference type="Proteomes" id="UP000268094"/>
    </source>
</evidence>